<evidence type="ECO:0000313" key="3">
    <source>
        <dbReference type="Proteomes" id="UP001153076"/>
    </source>
</evidence>
<organism evidence="2 3">
    <name type="scientific">Carnegiea gigantea</name>
    <dbReference type="NCBI Taxonomy" id="171969"/>
    <lineage>
        <taxon>Eukaryota</taxon>
        <taxon>Viridiplantae</taxon>
        <taxon>Streptophyta</taxon>
        <taxon>Embryophyta</taxon>
        <taxon>Tracheophyta</taxon>
        <taxon>Spermatophyta</taxon>
        <taxon>Magnoliopsida</taxon>
        <taxon>eudicotyledons</taxon>
        <taxon>Gunneridae</taxon>
        <taxon>Pentapetalae</taxon>
        <taxon>Caryophyllales</taxon>
        <taxon>Cactineae</taxon>
        <taxon>Cactaceae</taxon>
        <taxon>Cactoideae</taxon>
        <taxon>Echinocereeae</taxon>
        <taxon>Carnegiea</taxon>
    </lineage>
</organism>
<keyword evidence="1" id="KW-1133">Transmembrane helix</keyword>
<dbReference type="EMBL" id="JAKOGI010001974">
    <property type="protein sequence ID" value="KAJ8423387.1"/>
    <property type="molecule type" value="Genomic_DNA"/>
</dbReference>
<reference evidence="2" key="1">
    <citation type="submission" date="2022-04" db="EMBL/GenBank/DDBJ databases">
        <title>Carnegiea gigantea Genome sequencing and assembly v2.</title>
        <authorList>
            <person name="Copetti D."/>
            <person name="Sanderson M.J."/>
            <person name="Burquez A."/>
            <person name="Wojciechowski M.F."/>
        </authorList>
    </citation>
    <scope>NUCLEOTIDE SEQUENCE</scope>
    <source>
        <strain evidence="2">SGP5-SGP5p</strain>
        <tissue evidence="2">Aerial part</tissue>
    </source>
</reference>
<keyword evidence="1" id="KW-0812">Transmembrane</keyword>
<accession>A0A9Q1GQ37</accession>
<dbReference type="AlphaFoldDB" id="A0A9Q1GQ37"/>
<name>A0A9Q1GQ37_9CARY</name>
<dbReference type="Proteomes" id="UP001153076">
    <property type="component" value="Unassembled WGS sequence"/>
</dbReference>
<sequence length="254" mass="28838">MESRMKLSNRNWSSTSSTCISIWRLAESYSAFSYFHDSIVLLNTISSNIKSYVDIGEHTYGRVGRVIISIILYIELYMDSTCMAWGWLAERKGLLRSLAFSASLPFGLDDLNILAYGSANVVICFIVVLGSVIYLGAFDGVVLHKKGDIFNLSGMPTALSLYMFCYGAHPVFLTLYFLMQNKHNFSKLSHEWMQHTRLCCNGYLWLFDVCIKYESPNHTKPFNGAKKLTSGNIHHRDHSLGKICTNDEVDCDEY</sequence>
<evidence type="ECO:0000256" key="1">
    <source>
        <dbReference type="SAM" id="Phobius"/>
    </source>
</evidence>
<dbReference type="OrthoDB" id="655540at2759"/>
<feature type="transmembrane region" description="Helical" evidence="1">
    <location>
        <begin position="113"/>
        <end position="138"/>
    </location>
</feature>
<keyword evidence="1" id="KW-0472">Membrane</keyword>
<feature type="transmembrane region" description="Helical" evidence="1">
    <location>
        <begin position="66"/>
        <end position="88"/>
    </location>
</feature>
<protein>
    <submittedName>
        <fullName evidence="2">Uncharacterized protein</fullName>
    </submittedName>
</protein>
<evidence type="ECO:0000313" key="2">
    <source>
        <dbReference type="EMBL" id="KAJ8423387.1"/>
    </source>
</evidence>
<keyword evidence="3" id="KW-1185">Reference proteome</keyword>
<feature type="transmembrane region" description="Helical" evidence="1">
    <location>
        <begin position="159"/>
        <end position="179"/>
    </location>
</feature>
<comment type="caution">
    <text evidence="2">The sequence shown here is derived from an EMBL/GenBank/DDBJ whole genome shotgun (WGS) entry which is preliminary data.</text>
</comment>
<proteinExistence type="predicted"/>
<gene>
    <name evidence="2" type="ORF">Cgig2_009945</name>
</gene>